<dbReference type="InterPro" id="IPR007214">
    <property type="entry name" value="YbaK/aa-tRNA-synth-assoc-dom"/>
</dbReference>
<name>A0A0U5AVQ4_9BACL</name>
<evidence type="ECO:0000313" key="2">
    <source>
        <dbReference type="Proteomes" id="UP000217696"/>
    </source>
</evidence>
<dbReference type="PANTHER" id="PTHR30411:SF1">
    <property type="entry name" value="CYTOPLASMIC PROTEIN"/>
    <property type="match status" value="1"/>
</dbReference>
<dbReference type="RefSeq" id="WP_096463102.1">
    <property type="nucleotide sequence ID" value="NZ_AP017312.1"/>
</dbReference>
<dbReference type="AlphaFoldDB" id="A0A0U5AVQ4"/>
<dbReference type="Proteomes" id="UP000217696">
    <property type="component" value="Chromosome"/>
</dbReference>
<dbReference type="SUPFAM" id="SSF55826">
    <property type="entry name" value="YbaK/ProRS associated domain"/>
    <property type="match status" value="1"/>
</dbReference>
<organism evidence="1 2">
    <name type="scientific">Aneurinibacillus soli</name>
    <dbReference type="NCBI Taxonomy" id="1500254"/>
    <lineage>
        <taxon>Bacteria</taxon>
        <taxon>Bacillati</taxon>
        <taxon>Bacillota</taxon>
        <taxon>Bacilli</taxon>
        <taxon>Bacillales</taxon>
        <taxon>Paenibacillaceae</taxon>
        <taxon>Aneurinibacillus group</taxon>
        <taxon>Aneurinibacillus</taxon>
    </lineage>
</organism>
<keyword evidence="1" id="KW-0456">Lyase</keyword>
<dbReference type="CDD" id="cd04333">
    <property type="entry name" value="ProX_deacylase"/>
    <property type="match status" value="1"/>
</dbReference>
<gene>
    <name evidence="1" type="primary">ybaK_1</name>
    <name evidence="1" type="ORF">CB4_00088</name>
</gene>
<sequence length="156" mass="17212">MAIERVREFLKKHGATIEPIVYEEKMHTSEEAARVLGVEIGQIAKSILFRTNDDAYGLFVASGDIRIDSKKVKALIGGKKQKMASAEEVEEVTGFKPGAVCPFALQKEIPIYIDELLHRFDVVYTAAGIPESLLPISPQKLVKITQGSTVKLAKEE</sequence>
<dbReference type="EC" id="4.2.-.-" evidence="1"/>
<dbReference type="InterPro" id="IPR036754">
    <property type="entry name" value="YbaK/aa-tRNA-synt-asso_dom_sf"/>
</dbReference>
<dbReference type="KEGG" id="asoc:CB4_00088"/>
<dbReference type="Gene3D" id="3.90.960.10">
    <property type="entry name" value="YbaK/aminoacyl-tRNA synthetase-associated domain"/>
    <property type="match status" value="1"/>
</dbReference>
<accession>A0A0U5AVQ4</accession>
<reference evidence="1 2" key="1">
    <citation type="submission" date="2015-12" db="EMBL/GenBank/DDBJ databases">
        <title>Genome sequence of Aneurinibacillus soli.</title>
        <authorList>
            <person name="Lee J.S."/>
            <person name="Lee K.C."/>
            <person name="Kim K.K."/>
            <person name="Lee B.W."/>
        </authorList>
    </citation>
    <scope>NUCLEOTIDE SEQUENCE [LARGE SCALE GENOMIC DNA]</scope>
    <source>
        <strain evidence="1 2">CB4</strain>
    </source>
</reference>
<dbReference type="GO" id="GO:0002161">
    <property type="term" value="F:aminoacyl-tRNA deacylase activity"/>
    <property type="evidence" value="ECO:0007669"/>
    <property type="project" value="InterPro"/>
</dbReference>
<proteinExistence type="predicted"/>
<dbReference type="OrthoDB" id="9798760at2"/>
<dbReference type="Pfam" id="PF04073">
    <property type="entry name" value="tRNA_edit"/>
    <property type="match status" value="1"/>
</dbReference>
<protein>
    <submittedName>
        <fullName evidence="1">Cys-tRNA(Pro)/Cys-tRNA(Cys) deacylase YbaK</fullName>
        <ecNumber evidence="1">4.2.-.-</ecNumber>
    </submittedName>
</protein>
<dbReference type="EMBL" id="AP017312">
    <property type="protein sequence ID" value="BAU26016.1"/>
    <property type="molecule type" value="Genomic_DNA"/>
</dbReference>
<keyword evidence="2" id="KW-1185">Reference proteome</keyword>
<dbReference type="PANTHER" id="PTHR30411">
    <property type="entry name" value="CYTOPLASMIC PROTEIN"/>
    <property type="match status" value="1"/>
</dbReference>
<evidence type="ECO:0000313" key="1">
    <source>
        <dbReference type="EMBL" id="BAU26016.1"/>
    </source>
</evidence>
<dbReference type="GO" id="GO:0016829">
    <property type="term" value="F:lyase activity"/>
    <property type="evidence" value="ECO:0007669"/>
    <property type="project" value="UniProtKB-KW"/>
</dbReference>